<dbReference type="EMBL" id="CP041186">
    <property type="protein sequence ID" value="QDG50428.1"/>
    <property type="molecule type" value="Genomic_DNA"/>
</dbReference>
<dbReference type="InterPro" id="IPR013656">
    <property type="entry name" value="PAS_4"/>
</dbReference>
<evidence type="ECO:0000256" key="1">
    <source>
        <dbReference type="ARBA" id="ARBA00000085"/>
    </source>
</evidence>
<comment type="catalytic activity">
    <reaction evidence="1">
        <text>ATP + protein L-histidine = ADP + protein N-phospho-L-histidine.</text>
        <dbReference type="EC" id="2.7.13.3"/>
    </reaction>
</comment>
<keyword evidence="5" id="KW-0547">Nucleotide-binding</keyword>
<dbReference type="InterPro" id="IPR000700">
    <property type="entry name" value="PAS-assoc_C"/>
</dbReference>
<dbReference type="Gene3D" id="3.30.565.10">
    <property type="entry name" value="Histidine kinase-like ATPase, C-terminal domain"/>
    <property type="match status" value="1"/>
</dbReference>
<evidence type="ECO:0000256" key="2">
    <source>
        <dbReference type="ARBA" id="ARBA00012438"/>
    </source>
</evidence>
<dbReference type="Pfam" id="PF02518">
    <property type="entry name" value="HATPase_c"/>
    <property type="match status" value="1"/>
</dbReference>
<feature type="domain" description="PAC" evidence="11">
    <location>
        <begin position="267"/>
        <end position="317"/>
    </location>
</feature>
<feature type="domain" description="Histidine kinase" evidence="9">
    <location>
        <begin position="330"/>
        <end position="555"/>
    </location>
</feature>
<dbReference type="SUPFAM" id="SSF55874">
    <property type="entry name" value="ATPase domain of HSP90 chaperone/DNA topoisomerase II/histidine kinase"/>
    <property type="match status" value="1"/>
</dbReference>
<evidence type="ECO:0000256" key="4">
    <source>
        <dbReference type="ARBA" id="ARBA00022679"/>
    </source>
</evidence>
<gene>
    <name evidence="12" type="ORF">FIV42_06680</name>
</gene>
<keyword evidence="8" id="KW-0902">Two-component regulatory system</keyword>
<keyword evidence="3" id="KW-0597">Phosphoprotein</keyword>
<evidence type="ECO:0000313" key="12">
    <source>
        <dbReference type="EMBL" id="QDG50428.1"/>
    </source>
</evidence>
<dbReference type="InterPro" id="IPR004358">
    <property type="entry name" value="Sig_transdc_His_kin-like_C"/>
</dbReference>
<accession>A0A5B8Y7I9</accession>
<dbReference type="GO" id="GO:0005524">
    <property type="term" value="F:ATP binding"/>
    <property type="evidence" value="ECO:0007669"/>
    <property type="project" value="UniProtKB-KW"/>
</dbReference>
<dbReference type="PANTHER" id="PTHR43065">
    <property type="entry name" value="SENSOR HISTIDINE KINASE"/>
    <property type="match status" value="1"/>
</dbReference>
<proteinExistence type="predicted"/>
<dbReference type="GO" id="GO:0006355">
    <property type="term" value="P:regulation of DNA-templated transcription"/>
    <property type="evidence" value="ECO:0007669"/>
    <property type="project" value="InterPro"/>
</dbReference>
<dbReference type="Pfam" id="PF08448">
    <property type="entry name" value="PAS_4"/>
    <property type="match status" value="1"/>
</dbReference>
<keyword evidence="4" id="KW-0808">Transferase</keyword>
<keyword evidence="13" id="KW-1185">Reference proteome</keyword>
<keyword evidence="7" id="KW-0067">ATP-binding</keyword>
<dbReference type="InterPro" id="IPR000014">
    <property type="entry name" value="PAS"/>
</dbReference>
<feature type="domain" description="PAS" evidence="10">
    <location>
        <begin position="193"/>
        <end position="263"/>
    </location>
</feature>
<dbReference type="AlphaFoldDB" id="A0A4Y6PQ33"/>
<evidence type="ECO:0000256" key="5">
    <source>
        <dbReference type="ARBA" id="ARBA00022741"/>
    </source>
</evidence>
<dbReference type="Gene3D" id="1.10.287.130">
    <property type="match status" value="1"/>
</dbReference>
<dbReference type="OrthoDB" id="1931120at2"/>
<organism evidence="12 13">
    <name type="scientific">Persicimonas caeni</name>
    <dbReference type="NCBI Taxonomy" id="2292766"/>
    <lineage>
        <taxon>Bacteria</taxon>
        <taxon>Deltaproteobacteria</taxon>
        <taxon>Bradymonadales</taxon>
        <taxon>Bradymonadaceae</taxon>
        <taxon>Persicimonas</taxon>
    </lineage>
</organism>
<dbReference type="SMART" id="SM00388">
    <property type="entry name" value="HisKA"/>
    <property type="match status" value="1"/>
</dbReference>
<evidence type="ECO:0000256" key="7">
    <source>
        <dbReference type="ARBA" id="ARBA00022840"/>
    </source>
</evidence>
<dbReference type="InterPro" id="IPR035965">
    <property type="entry name" value="PAS-like_dom_sf"/>
</dbReference>
<dbReference type="SMART" id="SM00387">
    <property type="entry name" value="HATPase_c"/>
    <property type="match status" value="1"/>
</dbReference>
<name>A0A4Y6PQ33_PERCE</name>
<dbReference type="InterPro" id="IPR003594">
    <property type="entry name" value="HATPase_dom"/>
</dbReference>
<dbReference type="PROSITE" id="PS50113">
    <property type="entry name" value="PAC"/>
    <property type="match status" value="2"/>
</dbReference>
<sequence length="559" mass="62462">MNDSKSTALRSNVYRDIVGDAPQRKFVTIASRFASFTGGQDSPRMQSWRAVLLIFSPHRVVAVSLESHWKYFLDASPDALFVVGPDGRIRYASAQAERLFGFPREELIDQPVELLLPDELAEAHRHYREDYMREPSVRPMSLRPSLQARRKDGQLFPTHISLSPVEIDGERSVLASVRDVTEFDEIRAKLERSQEHLRKLIEHMPDAVGIHRDGKFVYVNPTMVRYLGYETADELTDTPVLEIVHPDDRAMATERLATMARTGQKTAPVEERLLRRDGSSILVELHVRPMEFEGKPSFVFIGRDVSKKQELLVRAMQLDRKIAVGTLAGGVAHEINNPLAYAKANVDFVLRDLRRMLDGEAESLSKEKLTDMLEALTDTADGIKRIGRIVSDLDTFVDRQSGEQVAIDVERLLKTSVSLVFRHQQPHVRVVHDGGDIPCVNANRAQLAEVFINLLNNALFALEQSEREPKEVRVTTRASGEAFIIVEIADNGPGMPADVLSRAFDPFYSTRDEGEGTGLGLTIVQNTVRSLGGTVEIDTAPGEGTTVRVILPTESPRDA</sequence>
<dbReference type="SUPFAM" id="SSF55785">
    <property type="entry name" value="PYP-like sensor domain (PAS domain)"/>
    <property type="match status" value="2"/>
</dbReference>
<evidence type="ECO:0000259" key="9">
    <source>
        <dbReference type="PROSITE" id="PS50109"/>
    </source>
</evidence>
<accession>A0A4Y6PQ33</accession>
<evidence type="ECO:0000256" key="6">
    <source>
        <dbReference type="ARBA" id="ARBA00022777"/>
    </source>
</evidence>
<dbReference type="Proteomes" id="UP000315995">
    <property type="component" value="Chromosome"/>
</dbReference>
<dbReference type="InterPro" id="IPR036890">
    <property type="entry name" value="HATPase_C_sf"/>
</dbReference>
<feature type="domain" description="PAC" evidence="11">
    <location>
        <begin position="142"/>
        <end position="192"/>
    </location>
</feature>
<evidence type="ECO:0000256" key="3">
    <source>
        <dbReference type="ARBA" id="ARBA00022553"/>
    </source>
</evidence>
<dbReference type="SMART" id="SM00091">
    <property type="entry name" value="PAS"/>
    <property type="match status" value="2"/>
</dbReference>
<evidence type="ECO:0000259" key="11">
    <source>
        <dbReference type="PROSITE" id="PS50113"/>
    </source>
</evidence>
<dbReference type="SUPFAM" id="SSF47384">
    <property type="entry name" value="Homodimeric domain of signal transducing histidine kinase"/>
    <property type="match status" value="1"/>
</dbReference>
<dbReference type="PANTHER" id="PTHR43065:SF10">
    <property type="entry name" value="PEROXIDE STRESS-ACTIVATED HISTIDINE KINASE MAK3"/>
    <property type="match status" value="1"/>
</dbReference>
<dbReference type="InterPro" id="IPR001610">
    <property type="entry name" value="PAC"/>
</dbReference>
<dbReference type="InterPro" id="IPR036097">
    <property type="entry name" value="HisK_dim/P_sf"/>
</dbReference>
<reference evidence="12 13" key="1">
    <citation type="submission" date="2019-06" db="EMBL/GenBank/DDBJ databases">
        <title>Persicimonas caeni gen. nov., sp. nov., a predatory bacterium isolated from solar saltern.</title>
        <authorList>
            <person name="Wang S."/>
        </authorList>
    </citation>
    <scope>NUCLEOTIDE SEQUENCE [LARGE SCALE GENOMIC DNA]</scope>
    <source>
        <strain evidence="12 13">YN101</strain>
    </source>
</reference>
<dbReference type="PROSITE" id="PS50112">
    <property type="entry name" value="PAS"/>
    <property type="match status" value="2"/>
</dbReference>
<dbReference type="GO" id="GO:0000155">
    <property type="term" value="F:phosphorelay sensor kinase activity"/>
    <property type="evidence" value="ECO:0007669"/>
    <property type="project" value="InterPro"/>
</dbReference>
<evidence type="ECO:0000313" key="13">
    <source>
        <dbReference type="Proteomes" id="UP000315995"/>
    </source>
</evidence>
<dbReference type="PROSITE" id="PS50109">
    <property type="entry name" value="HIS_KIN"/>
    <property type="match status" value="1"/>
</dbReference>
<dbReference type="InterPro" id="IPR005467">
    <property type="entry name" value="His_kinase_dom"/>
</dbReference>
<evidence type="ECO:0000259" key="10">
    <source>
        <dbReference type="PROSITE" id="PS50112"/>
    </source>
</evidence>
<dbReference type="EC" id="2.7.13.3" evidence="2"/>
<evidence type="ECO:0000256" key="8">
    <source>
        <dbReference type="ARBA" id="ARBA00023012"/>
    </source>
</evidence>
<dbReference type="Pfam" id="PF00989">
    <property type="entry name" value="PAS"/>
    <property type="match status" value="1"/>
</dbReference>
<dbReference type="CDD" id="cd00130">
    <property type="entry name" value="PAS"/>
    <property type="match status" value="2"/>
</dbReference>
<protein>
    <recommendedName>
        <fullName evidence="2">histidine kinase</fullName>
        <ecNumber evidence="2">2.7.13.3</ecNumber>
    </recommendedName>
</protein>
<dbReference type="SMART" id="SM00086">
    <property type="entry name" value="PAC"/>
    <property type="match status" value="2"/>
</dbReference>
<dbReference type="Gene3D" id="3.30.450.20">
    <property type="entry name" value="PAS domain"/>
    <property type="match status" value="2"/>
</dbReference>
<dbReference type="PRINTS" id="PR00344">
    <property type="entry name" value="BCTRLSENSOR"/>
</dbReference>
<keyword evidence="6" id="KW-0418">Kinase</keyword>
<dbReference type="CDD" id="cd00082">
    <property type="entry name" value="HisKA"/>
    <property type="match status" value="1"/>
</dbReference>
<dbReference type="NCBIfam" id="TIGR00229">
    <property type="entry name" value="sensory_box"/>
    <property type="match status" value="2"/>
</dbReference>
<feature type="domain" description="PAS" evidence="10">
    <location>
        <begin position="65"/>
        <end position="134"/>
    </location>
</feature>
<dbReference type="InterPro" id="IPR003661">
    <property type="entry name" value="HisK_dim/P_dom"/>
</dbReference>
<dbReference type="InterPro" id="IPR013767">
    <property type="entry name" value="PAS_fold"/>
</dbReference>